<feature type="repeat" description="ANK" evidence="7">
    <location>
        <begin position="104"/>
        <end position="130"/>
    </location>
</feature>
<comment type="subcellular location">
    <subcellularLocation>
        <location evidence="1">Membrane</location>
        <topology evidence="1">Multi-pass membrane protein</topology>
    </subcellularLocation>
</comment>
<dbReference type="Gene3D" id="1.25.40.20">
    <property type="entry name" value="Ankyrin repeat-containing domain"/>
    <property type="match status" value="1"/>
</dbReference>
<evidence type="ECO:0000256" key="7">
    <source>
        <dbReference type="PROSITE-ProRule" id="PRU00023"/>
    </source>
</evidence>
<evidence type="ECO:0000259" key="9">
    <source>
        <dbReference type="Pfam" id="PF13962"/>
    </source>
</evidence>
<dbReference type="InterPro" id="IPR002110">
    <property type="entry name" value="Ankyrin_rpt"/>
</dbReference>
<keyword evidence="4 8" id="KW-1133">Transmembrane helix</keyword>
<organism evidence="10 11">
    <name type="scientific">Nyssa sinensis</name>
    <dbReference type="NCBI Taxonomy" id="561372"/>
    <lineage>
        <taxon>Eukaryota</taxon>
        <taxon>Viridiplantae</taxon>
        <taxon>Streptophyta</taxon>
        <taxon>Embryophyta</taxon>
        <taxon>Tracheophyta</taxon>
        <taxon>Spermatophyta</taxon>
        <taxon>Magnoliopsida</taxon>
        <taxon>eudicotyledons</taxon>
        <taxon>Gunneridae</taxon>
        <taxon>Pentapetalae</taxon>
        <taxon>asterids</taxon>
        <taxon>Cornales</taxon>
        <taxon>Nyssaceae</taxon>
        <taxon>Nyssa</taxon>
    </lineage>
</organism>
<evidence type="ECO:0000256" key="6">
    <source>
        <dbReference type="ARBA" id="ARBA00023136"/>
    </source>
</evidence>
<dbReference type="Pfam" id="PF00023">
    <property type="entry name" value="Ank"/>
    <property type="match status" value="1"/>
</dbReference>
<dbReference type="PANTHER" id="PTHR24186:SF37">
    <property type="entry name" value="PGG DOMAIN-CONTAINING PROTEIN"/>
    <property type="match status" value="1"/>
</dbReference>
<evidence type="ECO:0000313" key="10">
    <source>
        <dbReference type="EMBL" id="KAA8540260.1"/>
    </source>
</evidence>
<evidence type="ECO:0000256" key="2">
    <source>
        <dbReference type="ARBA" id="ARBA00022692"/>
    </source>
</evidence>
<evidence type="ECO:0000256" key="1">
    <source>
        <dbReference type="ARBA" id="ARBA00004141"/>
    </source>
</evidence>
<sequence length="419" mass="46539">MERRLYEASVRGDMPALKTLMEEDELILNRVSLTCFHETPLHVAALFGHVDFTRALLRRKPKFATELDSLGRSPLHLASAEGHVEIVRELLLTSPDACQIRDQDGRTPLHLAAMNGRVDVIKEHIRAQAESTRQPLDHGDSVLHLCVKYNHFDALKLLVESVKEKDFLNSKDDDGNTILHLAVLLKQMETIKYLFLVDGFKEQANMENADGFTALDVLEHYPTRELKSMEIREFLLQAGVRRAQDLGTLQPQSQINVSTTVIPITETGGLIDARGNLLMAATLTATVAFGAGINPPGSVWQTNYMENPDINTGISVFAKTQSNSYAHFLAWNTVTLIASLIILLLMISGIPLEHSVWNGFTASSWPLLAMDSEKVTEVTRVGWQNVVAKVYQQESGQCLSHKSSCFSTQTPKLIRSLAG</sequence>
<keyword evidence="11" id="KW-1185">Reference proteome</keyword>
<dbReference type="PROSITE" id="PS50088">
    <property type="entry name" value="ANK_REPEAT"/>
    <property type="match status" value="2"/>
</dbReference>
<dbReference type="SMART" id="SM00248">
    <property type="entry name" value="ANK"/>
    <property type="match status" value="6"/>
</dbReference>
<dbReference type="SUPFAM" id="SSF48403">
    <property type="entry name" value="Ankyrin repeat"/>
    <property type="match status" value="1"/>
</dbReference>
<protein>
    <recommendedName>
        <fullName evidence="9">PGG domain-containing protein</fullName>
    </recommendedName>
</protein>
<dbReference type="PANTHER" id="PTHR24186">
    <property type="entry name" value="PROTEIN PHOSPHATASE 1 REGULATORY SUBUNIT"/>
    <property type="match status" value="1"/>
</dbReference>
<proteinExistence type="predicted"/>
<accession>A0A5J5BD09</accession>
<dbReference type="InterPro" id="IPR036770">
    <property type="entry name" value="Ankyrin_rpt-contain_sf"/>
</dbReference>
<evidence type="ECO:0000256" key="4">
    <source>
        <dbReference type="ARBA" id="ARBA00022989"/>
    </source>
</evidence>
<feature type="domain" description="PGG" evidence="9">
    <location>
        <begin position="271"/>
        <end position="353"/>
    </location>
</feature>
<evidence type="ECO:0000313" key="11">
    <source>
        <dbReference type="Proteomes" id="UP000325577"/>
    </source>
</evidence>
<dbReference type="InterPro" id="IPR026961">
    <property type="entry name" value="PGG_dom"/>
</dbReference>
<keyword evidence="3" id="KW-0677">Repeat</keyword>
<dbReference type="GO" id="GO:0005886">
    <property type="term" value="C:plasma membrane"/>
    <property type="evidence" value="ECO:0007669"/>
    <property type="project" value="TreeGrafter"/>
</dbReference>
<keyword evidence="5 7" id="KW-0040">ANK repeat</keyword>
<dbReference type="EMBL" id="CM018036">
    <property type="protein sequence ID" value="KAA8540260.1"/>
    <property type="molecule type" value="Genomic_DNA"/>
</dbReference>
<keyword evidence="6 8" id="KW-0472">Membrane</keyword>
<dbReference type="Pfam" id="PF13962">
    <property type="entry name" value="PGG"/>
    <property type="match status" value="1"/>
</dbReference>
<keyword evidence="2 8" id="KW-0812">Transmembrane</keyword>
<dbReference type="PROSITE" id="PS50297">
    <property type="entry name" value="ANK_REP_REGION"/>
    <property type="match status" value="2"/>
</dbReference>
<gene>
    <name evidence="10" type="ORF">F0562_024177</name>
</gene>
<dbReference type="OrthoDB" id="1585477at2759"/>
<dbReference type="AlphaFoldDB" id="A0A5J5BD09"/>
<name>A0A5J5BD09_9ASTE</name>
<dbReference type="Proteomes" id="UP000325577">
    <property type="component" value="Linkage Group LG13"/>
</dbReference>
<dbReference type="Pfam" id="PF12796">
    <property type="entry name" value="Ank_2"/>
    <property type="match status" value="2"/>
</dbReference>
<reference evidence="10 11" key="1">
    <citation type="submission" date="2019-09" db="EMBL/GenBank/DDBJ databases">
        <title>A chromosome-level genome assembly of the Chinese tupelo Nyssa sinensis.</title>
        <authorList>
            <person name="Yang X."/>
            <person name="Kang M."/>
            <person name="Yang Y."/>
            <person name="Xiong H."/>
            <person name="Wang M."/>
            <person name="Zhang Z."/>
            <person name="Wang Z."/>
            <person name="Wu H."/>
            <person name="Ma T."/>
            <person name="Liu J."/>
            <person name="Xi Z."/>
        </authorList>
    </citation>
    <scope>NUCLEOTIDE SEQUENCE [LARGE SCALE GENOMIC DNA]</scope>
    <source>
        <strain evidence="10">J267</strain>
        <tissue evidence="10">Leaf</tissue>
    </source>
</reference>
<feature type="transmembrane region" description="Helical" evidence="8">
    <location>
        <begin position="328"/>
        <end position="347"/>
    </location>
</feature>
<feature type="repeat" description="ANK" evidence="7">
    <location>
        <begin position="70"/>
        <end position="91"/>
    </location>
</feature>
<evidence type="ECO:0000256" key="3">
    <source>
        <dbReference type="ARBA" id="ARBA00022737"/>
    </source>
</evidence>
<evidence type="ECO:0000256" key="8">
    <source>
        <dbReference type="SAM" id="Phobius"/>
    </source>
</evidence>
<evidence type="ECO:0000256" key="5">
    <source>
        <dbReference type="ARBA" id="ARBA00023043"/>
    </source>
</evidence>